<gene>
    <name evidence="1" type="ORF">PHAVU_011G157200g</name>
</gene>
<proteinExistence type="predicted"/>
<evidence type="ECO:0000313" key="1">
    <source>
        <dbReference type="EMBL" id="ESW05160.1"/>
    </source>
</evidence>
<reference evidence="2" key="1">
    <citation type="journal article" date="2014" name="Nat. Genet.">
        <title>A reference genome for common bean and genome-wide analysis of dual domestications.</title>
        <authorList>
            <person name="Schmutz J."/>
            <person name="McClean P.E."/>
            <person name="Mamidi S."/>
            <person name="Wu G.A."/>
            <person name="Cannon S.B."/>
            <person name="Grimwood J."/>
            <person name="Jenkins J."/>
            <person name="Shu S."/>
            <person name="Song Q."/>
            <person name="Chavarro C."/>
            <person name="Torres-Torres M."/>
            <person name="Geffroy V."/>
            <person name="Moghaddam S.M."/>
            <person name="Gao D."/>
            <person name="Abernathy B."/>
            <person name="Barry K."/>
            <person name="Blair M."/>
            <person name="Brick M.A."/>
            <person name="Chovatia M."/>
            <person name="Gepts P."/>
            <person name="Goodstein D.M."/>
            <person name="Gonzales M."/>
            <person name="Hellsten U."/>
            <person name="Hyten D.L."/>
            <person name="Jia G."/>
            <person name="Kelly J.D."/>
            <person name="Kudrna D."/>
            <person name="Lee R."/>
            <person name="Richard M.M."/>
            <person name="Miklas P.N."/>
            <person name="Osorno J.M."/>
            <person name="Rodrigues J."/>
            <person name="Thareau V."/>
            <person name="Urrea C.A."/>
            <person name="Wang M."/>
            <person name="Yu Y."/>
            <person name="Zhang M."/>
            <person name="Wing R.A."/>
            <person name="Cregan P.B."/>
            <person name="Rokhsar D.S."/>
            <person name="Jackson S.A."/>
        </authorList>
    </citation>
    <scope>NUCLEOTIDE SEQUENCE [LARGE SCALE GENOMIC DNA]</scope>
    <source>
        <strain evidence="2">cv. G19833</strain>
    </source>
</reference>
<dbReference type="AlphaFoldDB" id="V7AIV7"/>
<dbReference type="Pfam" id="PF14223">
    <property type="entry name" value="Retrotran_gag_2"/>
    <property type="match status" value="1"/>
</dbReference>
<accession>V7AIV7</accession>
<sequence>MFRMEENESIQLMIARLQTIINNFKSLGTIISQYDINEKVPRTLPTKWRIQESAIRASKDLKVVSLEELVGILIIHEQVL</sequence>
<dbReference type="OrthoDB" id="1742098at2759"/>
<dbReference type="EMBL" id="CM002298">
    <property type="protein sequence ID" value="ESW05160.1"/>
    <property type="molecule type" value="Genomic_DNA"/>
</dbReference>
<organism evidence="1 2">
    <name type="scientific">Phaseolus vulgaris</name>
    <name type="common">Kidney bean</name>
    <name type="synonym">French bean</name>
    <dbReference type="NCBI Taxonomy" id="3885"/>
    <lineage>
        <taxon>Eukaryota</taxon>
        <taxon>Viridiplantae</taxon>
        <taxon>Streptophyta</taxon>
        <taxon>Embryophyta</taxon>
        <taxon>Tracheophyta</taxon>
        <taxon>Spermatophyta</taxon>
        <taxon>Magnoliopsida</taxon>
        <taxon>eudicotyledons</taxon>
        <taxon>Gunneridae</taxon>
        <taxon>Pentapetalae</taxon>
        <taxon>rosids</taxon>
        <taxon>fabids</taxon>
        <taxon>Fabales</taxon>
        <taxon>Fabaceae</taxon>
        <taxon>Papilionoideae</taxon>
        <taxon>50 kb inversion clade</taxon>
        <taxon>NPAAA clade</taxon>
        <taxon>indigoferoid/millettioid clade</taxon>
        <taxon>Phaseoleae</taxon>
        <taxon>Phaseolus</taxon>
    </lineage>
</organism>
<protein>
    <submittedName>
        <fullName evidence="1">Uncharacterized protein</fullName>
    </submittedName>
</protein>
<keyword evidence="2" id="KW-1185">Reference proteome</keyword>
<evidence type="ECO:0000313" key="2">
    <source>
        <dbReference type="Proteomes" id="UP000000226"/>
    </source>
</evidence>
<dbReference type="OMA" id="IQLMIAR"/>
<dbReference type="Gramene" id="ESW05160">
    <property type="protein sequence ID" value="ESW05160"/>
    <property type="gene ID" value="PHAVU_011G157200g"/>
</dbReference>
<name>V7AIV7_PHAVU</name>
<dbReference type="Proteomes" id="UP000000226">
    <property type="component" value="Chromosome 11"/>
</dbReference>